<dbReference type="Proteomes" id="UP000797356">
    <property type="component" value="Chromosome 2"/>
</dbReference>
<evidence type="ECO:0000256" key="1">
    <source>
        <dbReference type="SAM" id="MobiDB-lite"/>
    </source>
</evidence>
<comment type="caution">
    <text evidence="2">The sequence shown here is derived from an EMBL/GenBank/DDBJ whole genome shotgun (WGS) entry which is preliminary data.</text>
</comment>
<gene>
    <name evidence="2" type="ORF">COCNU_02G000870</name>
</gene>
<name>A0A8K0HYC5_COCNU</name>
<dbReference type="EMBL" id="CM017873">
    <property type="protein sequence ID" value="KAG1330119.1"/>
    <property type="molecule type" value="Genomic_DNA"/>
</dbReference>
<protein>
    <submittedName>
        <fullName evidence="2">Uncharacterized protein</fullName>
    </submittedName>
</protein>
<organism evidence="2 3">
    <name type="scientific">Cocos nucifera</name>
    <name type="common">Coconut palm</name>
    <dbReference type="NCBI Taxonomy" id="13894"/>
    <lineage>
        <taxon>Eukaryota</taxon>
        <taxon>Viridiplantae</taxon>
        <taxon>Streptophyta</taxon>
        <taxon>Embryophyta</taxon>
        <taxon>Tracheophyta</taxon>
        <taxon>Spermatophyta</taxon>
        <taxon>Magnoliopsida</taxon>
        <taxon>Liliopsida</taxon>
        <taxon>Arecaceae</taxon>
        <taxon>Arecoideae</taxon>
        <taxon>Cocoseae</taxon>
        <taxon>Attaleinae</taxon>
        <taxon>Cocos</taxon>
    </lineage>
</organism>
<sequence>MRKRGRRIIKRRRRRKRRSRRRRRRKRGRRKKEKGRRRRRSGSRKKEKERKRMRRRWKRRRRRTMKRRWRRKKRKEEEKRVQEEKKQDKKKRKHEERKMEEKKIMEKKKREEEERKREEEKKVEGFIEHSCEYQDKESLSEEDDGIIEMFLSERINFEIIFNNTEEDSITRSNLHDILFAQMIIDDDFLRKKWRKRPDLYHKCIVAPVMTIGMCIQSTAIHNELAGMVEEFIFGRVSDDDKKKFRLLFSIINTDYGYGHEKSYSSKLHQAQCQI</sequence>
<reference evidence="2" key="2">
    <citation type="submission" date="2019-07" db="EMBL/GenBank/DDBJ databases">
        <authorList>
            <person name="Yang Y."/>
            <person name="Bocs S."/>
            <person name="Baudouin L."/>
        </authorList>
    </citation>
    <scope>NUCLEOTIDE SEQUENCE</scope>
    <source>
        <tissue evidence="2">Spear leaf of Hainan Tall coconut</tissue>
    </source>
</reference>
<evidence type="ECO:0000313" key="3">
    <source>
        <dbReference type="Proteomes" id="UP000797356"/>
    </source>
</evidence>
<feature type="region of interest" description="Disordered" evidence="1">
    <location>
        <begin position="1"/>
        <end position="115"/>
    </location>
</feature>
<feature type="compositionally biased region" description="Basic and acidic residues" evidence="1">
    <location>
        <begin position="75"/>
        <end position="87"/>
    </location>
</feature>
<proteinExistence type="predicted"/>
<feature type="compositionally biased region" description="Basic residues" evidence="1">
    <location>
        <begin position="1"/>
        <end position="74"/>
    </location>
</feature>
<feature type="compositionally biased region" description="Basic and acidic residues" evidence="1">
    <location>
        <begin position="96"/>
        <end position="115"/>
    </location>
</feature>
<reference evidence="2" key="1">
    <citation type="journal article" date="2017" name="Gigascience">
        <title>The genome draft of coconut (Cocos nucifera).</title>
        <authorList>
            <person name="Xiao Y."/>
            <person name="Xu P."/>
            <person name="Fan H."/>
            <person name="Baudouin L."/>
            <person name="Xia W."/>
            <person name="Bocs S."/>
            <person name="Xu J."/>
            <person name="Li Q."/>
            <person name="Guo A."/>
            <person name="Zhou L."/>
            <person name="Li J."/>
            <person name="Wu Y."/>
            <person name="Ma Z."/>
            <person name="Armero A."/>
            <person name="Issali A.E."/>
            <person name="Liu N."/>
            <person name="Peng M."/>
            <person name="Yang Y."/>
        </authorList>
    </citation>
    <scope>NUCLEOTIDE SEQUENCE</scope>
    <source>
        <tissue evidence="2">Spear leaf of Hainan Tall coconut</tissue>
    </source>
</reference>
<dbReference type="AlphaFoldDB" id="A0A8K0HYC5"/>
<keyword evidence="3" id="KW-1185">Reference proteome</keyword>
<evidence type="ECO:0000313" key="2">
    <source>
        <dbReference type="EMBL" id="KAG1330119.1"/>
    </source>
</evidence>
<accession>A0A8K0HYC5</accession>